<evidence type="ECO:0000256" key="2">
    <source>
        <dbReference type="SAM" id="MobiDB-lite"/>
    </source>
</evidence>
<dbReference type="InterPro" id="IPR051909">
    <property type="entry name" value="MFP_Cation_Efflux"/>
</dbReference>
<dbReference type="PANTHER" id="PTHR30097:SF4">
    <property type="entry name" value="SLR6042 PROTEIN"/>
    <property type="match status" value="1"/>
</dbReference>
<dbReference type="Gene3D" id="2.40.420.20">
    <property type="match status" value="1"/>
</dbReference>
<feature type="region of interest" description="Disordered" evidence="2">
    <location>
        <begin position="134"/>
        <end position="156"/>
    </location>
</feature>
<evidence type="ECO:0000259" key="4">
    <source>
        <dbReference type="Pfam" id="PF25975"/>
    </source>
</evidence>
<keyword evidence="3" id="KW-0472">Membrane</keyword>
<evidence type="ECO:0000313" key="6">
    <source>
        <dbReference type="Proteomes" id="UP000664844"/>
    </source>
</evidence>
<dbReference type="InterPro" id="IPR058649">
    <property type="entry name" value="CzcB_C"/>
</dbReference>
<dbReference type="EMBL" id="JAFLQW010000564">
    <property type="protein sequence ID" value="MBO0351591.1"/>
    <property type="molecule type" value="Genomic_DNA"/>
</dbReference>
<feature type="transmembrane region" description="Helical" evidence="3">
    <location>
        <begin position="183"/>
        <end position="203"/>
    </location>
</feature>
<keyword evidence="1" id="KW-0813">Transport</keyword>
<evidence type="ECO:0000256" key="1">
    <source>
        <dbReference type="ARBA" id="ARBA00022448"/>
    </source>
</evidence>
<keyword evidence="6" id="KW-1185">Reference proteome</keyword>
<accession>A0ABS3FWW1</accession>
<name>A0ABS3FWW1_9CYAN</name>
<feature type="domain" description="CzcB-like C-terminal circularly permuted SH3-like" evidence="4">
    <location>
        <begin position="72"/>
        <end position="128"/>
    </location>
</feature>
<keyword evidence="3" id="KW-1133">Transmembrane helix</keyword>
<sequence length="219" mass="23233">MGYSHQSLIRTILITTVLFSLPKLALSHVGHGDEFQATGGIERVEVNPEIDQMLGIVVTPIAPATDGSASILVPITALVNADNQQLVFVQYQNFYEPVPITTGATQAELIEVMDGLSVGENLVTQGSLSLYAESRKTQTPDTAATPEPVVTQSTPLIDDPAPQPLEMAQQPLATTPAESGFPMGWLVGIAIAVVLLATPIALISTRKKKNVFSDDKGDS</sequence>
<dbReference type="Proteomes" id="UP000664844">
    <property type="component" value="Unassembled WGS sequence"/>
</dbReference>
<dbReference type="RefSeq" id="WP_207090025.1">
    <property type="nucleotide sequence ID" value="NZ_JAFLQW010000564.1"/>
</dbReference>
<gene>
    <name evidence="5" type="ORF">J0895_21400</name>
</gene>
<proteinExistence type="predicted"/>
<reference evidence="5 6" key="1">
    <citation type="submission" date="2021-03" db="EMBL/GenBank/DDBJ databases">
        <title>Metabolic Capacity of the Antarctic Cyanobacterium Phormidium pseudopriestleyi that Sustains Oxygenic Photosynthesis in the Presence of Hydrogen Sulfide.</title>
        <authorList>
            <person name="Lumian J.E."/>
            <person name="Jungblut A.D."/>
            <person name="Dillon M.L."/>
            <person name="Hawes I."/>
            <person name="Doran P.T."/>
            <person name="Mackey T.J."/>
            <person name="Dick G.J."/>
            <person name="Grettenberger C.L."/>
            <person name="Sumner D.Y."/>
        </authorList>
    </citation>
    <scope>NUCLEOTIDE SEQUENCE [LARGE SCALE GENOMIC DNA]</scope>
    <source>
        <strain evidence="5 6">FRX01</strain>
    </source>
</reference>
<comment type="caution">
    <text evidence="5">The sequence shown here is derived from an EMBL/GenBank/DDBJ whole genome shotgun (WGS) entry which is preliminary data.</text>
</comment>
<dbReference type="PANTHER" id="PTHR30097">
    <property type="entry name" value="CATION EFFLUX SYSTEM PROTEIN CUSB"/>
    <property type="match status" value="1"/>
</dbReference>
<dbReference type="Pfam" id="PF25975">
    <property type="entry name" value="CzcB_C"/>
    <property type="match status" value="1"/>
</dbReference>
<evidence type="ECO:0000313" key="5">
    <source>
        <dbReference type="EMBL" id="MBO0351591.1"/>
    </source>
</evidence>
<organism evidence="5 6">
    <name type="scientific">Phormidium pseudopriestleyi FRX01</name>
    <dbReference type="NCBI Taxonomy" id="1759528"/>
    <lineage>
        <taxon>Bacteria</taxon>
        <taxon>Bacillati</taxon>
        <taxon>Cyanobacteriota</taxon>
        <taxon>Cyanophyceae</taxon>
        <taxon>Oscillatoriophycideae</taxon>
        <taxon>Oscillatoriales</taxon>
        <taxon>Oscillatoriaceae</taxon>
        <taxon>Phormidium</taxon>
    </lineage>
</organism>
<evidence type="ECO:0000256" key="3">
    <source>
        <dbReference type="SAM" id="Phobius"/>
    </source>
</evidence>
<protein>
    <submittedName>
        <fullName evidence="5">Cobalt transporter</fullName>
    </submittedName>
</protein>
<keyword evidence="3" id="KW-0812">Transmembrane</keyword>